<dbReference type="STRING" id="1328759.A0A5C2S8Y4"/>
<protein>
    <submittedName>
        <fullName evidence="1">Uncharacterized protein</fullName>
    </submittedName>
</protein>
<name>A0A5C2S8Y4_9APHY</name>
<reference evidence="1" key="1">
    <citation type="journal article" date="2018" name="Genome Biol. Evol.">
        <title>Genomics and development of Lentinus tigrinus, a white-rot wood-decaying mushroom with dimorphic fruiting bodies.</title>
        <authorList>
            <person name="Wu B."/>
            <person name="Xu Z."/>
            <person name="Knudson A."/>
            <person name="Carlson A."/>
            <person name="Chen N."/>
            <person name="Kovaka S."/>
            <person name="LaButti K."/>
            <person name="Lipzen A."/>
            <person name="Pennachio C."/>
            <person name="Riley R."/>
            <person name="Schakwitz W."/>
            <person name="Umezawa K."/>
            <person name="Ohm R.A."/>
            <person name="Grigoriev I.V."/>
            <person name="Nagy L.G."/>
            <person name="Gibbons J."/>
            <person name="Hibbett D."/>
        </authorList>
    </citation>
    <scope>NUCLEOTIDE SEQUENCE [LARGE SCALE GENOMIC DNA]</scope>
    <source>
        <strain evidence="1">ALCF2SS1-6</strain>
    </source>
</reference>
<evidence type="ECO:0000313" key="1">
    <source>
        <dbReference type="EMBL" id="RPD59738.1"/>
    </source>
</evidence>
<dbReference type="AlphaFoldDB" id="A0A5C2S8Y4"/>
<organism evidence="1 2">
    <name type="scientific">Lentinus tigrinus ALCF2SS1-6</name>
    <dbReference type="NCBI Taxonomy" id="1328759"/>
    <lineage>
        <taxon>Eukaryota</taxon>
        <taxon>Fungi</taxon>
        <taxon>Dikarya</taxon>
        <taxon>Basidiomycota</taxon>
        <taxon>Agaricomycotina</taxon>
        <taxon>Agaricomycetes</taxon>
        <taxon>Polyporales</taxon>
        <taxon>Polyporaceae</taxon>
        <taxon>Lentinus</taxon>
    </lineage>
</organism>
<proteinExistence type="predicted"/>
<gene>
    <name evidence="1" type="ORF">L227DRAFT_157437</name>
</gene>
<dbReference type="EMBL" id="ML122269">
    <property type="protein sequence ID" value="RPD59738.1"/>
    <property type="molecule type" value="Genomic_DNA"/>
</dbReference>
<accession>A0A5C2S8Y4</accession>
<dbReference type="OrthoDB" id="3222453at2759"/>
<evidence type="ECO:0000313" key="2">
    <source>
        <dbReference type="Proteomes" id="UP000313359"/>
    </source>
</evidence>
<dbReference type="Proteomes" id="UP000313359">
    <property type="component" value="Unassembled WGS sequence"/>
</dbReference>
<keyword evidence="2" id="KW-1185">Reference proteome</keyword>
<sequence>MSRSATKLKAWDIYAKELRDLGFGHPLWVPEPSPESGEVQLGDIGYLSQGKFCFLFNCMRSADDPVNRKGVPDGFQVFVPPDGPAEESAKSIRNCIMDPLLLSGHAYSVNFSANASISTDPVAHAQGAMSYEMERQTGACLALKRPAHQTSLHCTEAIFRYLQAHHSQWCKYATQSRGRKIDGAQILFVTGFVKTAAWAVGAFKHESSSATLKIDTGAMFGGGLSASAGAAISVTDCSQPMSLHRYGPAERLPWAEDELHPDDQCIFLHYAHIKYRFFRRRRRVLVVSNASPEDSSENEEESDDCAVDGEALDYIFQQVSPTVNRSVSVGVYACATSQDLYALRQADLRAPSQGILQVRAWRRGLPEFGVTELNDLRVSKSLERAFCLSRSVAAQAKGE</sequence>